<dbReference type="PRINTS" id="PR00105">
    <property type="entry name" value="C5METTRFRASE"/>
</dbReference>
<keyword evidence="5" id="KW-0680">Restriction system</keyword>
<keyword evidence="3 7" id="KW-0808">Transferase</keyword>
<dbReference type="InterPro" id="IPR029063">
    <property type="entry name" value="SAM-dependent_MTases_sf"/>
</dbReference>
<evidence type="ECO:0000256" key="4">
    <source>
        <dbReference type="ARBA" id="ARBA00022691"/>
    </source>
</evidence>
<proteinExistence type="inferred from homology"/>
<keyword evidence="8" id="KW-0614">Plasmid</keyword>
<keyword evidence="2 7" id="KW-0489">Methyltransferase</keyword>
<comment type="catalytic activity">
    <reaction evidence="6">
        <text>a 2'-deoxycytidine in DNA + S-adenosyl-L-methionine = a 5-methyl-2'-deoxycytidine in DNA + S-adenosyl-L-homocysteine + H(+)</text>
        <dbReference type="Rhea" id="RHEA:13681"/>
        <dbReference type="Rhea" id="RHEA-COMP:11369"/>
        <dbReference type="Rhea" id="RHEA-COMP:11370"/>
        <dbReference type="ChEBI" id="CHEBI:15378"/>
        <dbReference type="ChEBI" id="CHEBI:57856"/>
        <dbReference type="ChEBI" id="CHEBI:59789"/>
        <dbReference type="ChEBI" id="CHEBI:85452"/>
        <dbReference type="ChEBI" id="CHEBI:85454"/>
        <dbReference type="EC" id="2.1.1.37"/>
    </reaction>
</comment>
<evidence type="ECO:0000313" key="8">
    <source>
        <dbReference type="EMBL" id="WZJ23425.1"/>
    </source>
</evidence>
<evidence type="ECO:0000256" key="1">
    <source>
        <dbReference type="ARBA" id="ARBA00011975"/>
    </source>
</evidence>
<accession>A0ABZ2XLC9</accession>
<dbReference type="GO" id="GO:0032259">
    <property type="term" value="P:methylation"/>
    <property type="evidence" value="ECO:0007669"/>
    <property type="project" value="UniProtKB-KW"/>
</dbReference>
<evidence type="ECO:0000256" key="7">
    <source>
        <dbReference type="PROSITE-ProRule" id="PRU01016"/>
    </source>
</evidence>
<dbReference type="SUPFAM" id="SSF53335">
    <property type="entry name" value="S-adenosyl-L-methionine-dependent methyltransferases"/>
    <property type="match status" value="1"/>
</dbReference>
<comment type="similarity">
    <text evidence="7">Belongs to the class I-like SAM-binding methyltransferase superfamily. C5-methyltransferase family.</text>
</comment>
<dbReference type="Gene3D" id="3.40.50.150">
    <property type="entry name" value="Vaccinia Virus protein VP39"/>
    <property type="match status" value="1"/>
</dbReference>
<dbReference type="EMBL" id="CP151407">
    <property type="protein sequence ID" value="WZJ23425.1"/>
    <property type="molecule type" value="Genomic_DNA"/>
</dbReference>
<dbReference type="InterPro" id="IPR001525">
    <property type="entry name" value="C5_MeTfrase"/>
</dbReference>
<dbReference type="RefSeq" id="WP_341744757.1">
    <property type="nucleotide sequence ID" value="NZ_CP151407.1"/>
</dbReference>
<organism evidence="8 9">
    <name type="scientific">Azonexus hydrophilus</name>
    <dbReference type="NCBI Taxonomy" id="418702"/>
    <lineage>
        <taxon>Bacteria</taxon>
        <taxon>Pseudomonadati</taxon>
        <taxon>Pseudomonadota</taxon>
        <taxon>Betaproteobacteria</taxon>
        <taxon>Rhodocyclales</taxon>
        <taxon>Azonexaceae</taxon>
        <taxon>Azonexus</taxon>
    </lineage>
</organism>
<dbReference type="PANTHER" id="PTHR46098:SF1">
    <property type="entry name" value="TRNA (CYTOSINE(38)-C(5))-METHYLTRANSFERASE"/>
    <property type="match status" value="1"/>
</dbReference>
<reference evidence="8 9" key="1">
    <citation type="submission" date="2024-04" db="EMBL/GenBank/DDBJ databases">
        <title>Dissimilatory iodate-reducing microorganisms contribute to the enrichment of iodine in groundwater.</title>
        <authorList>
            <person name="Jiang Z."/>
        </authorList>
    </citation>
    <scope>NUCLEOTIDE SEQUENCE [LARGE SCALE GENOMIC DNA]</scope>
    <source>
        <strain evidence="8 9">NCP973</strain>
        <plasmid evidence="8 9">unnamed1</plasmid>
    </source>
</reference>
<evidence type="ECO:0000256" key="3">
    <source>
        <dbReference type="ARBA" id="ARBA00022679"/>
    </source>
</evidence>
<dbReference type="Pfam" id="PF00145">
    <property type="entry name" value="DNA_methylase"/>
    <property type="match status" value="1"/>
</dbReference>
<keyword evidence="4 7" id="KW-0949">S-adenosyl-L-methionine</keyword>
<feature type="active site" evidence="7">
    <location>
        <position position="72"/>
    </location>
</feature>
<sequence length="304" mass="34147">MQAIDLFAGIGGFSEGAKQAKVRVVWAANHWRLAVEFHSANHPDAIHVCQDLHQADWREVPRHDVCLASPACQGHSKARGKERPYHDALRSTAWAVVSCLEYHRSPFAVVENVPEFLDWSLYPSWVDALGRLGYSLAPHIIDSADHGVPQHRLRMFLVISRSKNPLVLNLPKRPHRPVSEIIEWDAHRWNPINKPGRSIKTLKRIEAGRKQFGDCFVAPFYSSGSGLTGRSIDRPIGTFSTVDRWAIIRGDQMRMFQPSEVRAGMGLPSTYVLPKTRREAIHLLGNGVTPVVATDILNELRRAA</sequence>
<protein>
    <recommendedName>
        <fullName evidence="1">DNA (cytosine-5-)-methyltransferase</fullName>
        <ecNumber evidence="1">2.1.1.37</ecNumber>
    </recommendedName>
</protein>
<dbReference type="InterPro" id="IPR050750">
    <property type="entry name" value="C5-MTase"/>
</dbReference>
<dbReference type="EC" id="2.1.1.37" evidence="1"/>
<name>A0ABZ2XLC9_9RHOO</name>
<evidence type="ECO:0000256" key="5">
    <source>
        <dbReference type="ARBA" id="ARBA00022747"/>
    </source>
</evidence>
<gene>
    <name evidence="8" type="ORF">AADV58_16845</name>
</gene>
<evidence type="ECO:0000256" key="2">
    <source>
        <dbReference type="ARBA" id="ARBA00022603"/>
    </source>
</evidence>
<evidence type="ECO:0000313" key="9">
    <source>
        <dbReference type="Proteomes" id="UP001479520"/>
    </source>
</evidence>
<dbReference type="PROSITE" id="PS51679">
    <property type="entry name" value="SAM_MT_C5"/>
    <property type="match status" value="1"/>
</dbReference>
<keyword evidence="9" id="KW-1185">Reference proteome</keyword>
<dbReference type="GO" id="GO:0003886">
    <property type="term" value="F:DNA (cytosine-5-)-methyltransferase activity"/>
    <property type="evidence" value="ECO:0007669"/>
    <property type="project" value="UniProtKB-EC"/>
</dbReference>
<geneLocation type="plasmid" evidence="8 9">
    <name>unnamed1</name>
</geneLocation>
<dbReference type="PANTHER" id="PTHR46098">
    <property type="entry name" value="TRNA (CYTOSINE(38)-C(5))-METHYLTRANSFERASE"/>
    <property type="match status" value="1"/>
</dbReference>
<evidence type="ECO:0000256" key="6">
    <source>
        <dbReference type="ARBA" id="ARBA00047422"/>
    </source>
</evidence>
<dbReference type="Proteomes" id="UP001479520">
    <property type="component" value="Plasmid unnamed1"/>
</dbReference>